<evidence type="ECO:0000256" key="3">
    <source>
        <dbReference type="ARBA" id="ARBA00022842"/>
    </source>
</evidence>
<evidence type="ECO:0000313" key="4">
    <source>
        <dbReference type="EMBL" id="RZO26343.1"/>
    </source>
</evidence>
<dbReference type="SUPFAM" id="SSF56784">
    <property type="entry name" value="HAD-like"/>
    <property type="match status" value="1"/>
</dbReference>
<dbReference type="NCBIfam" id="TIGR01488">
    <property type="entry name" value="HAD-SF-IB"/>
    <property type="match status" value="1"/>
</dbReference>
<dbReference type="NCBIfam" id="TIGR01490">
    <property type="entry name" value="HAD-SF-IB-hyp1"/>
    <property type="match status" value="1"/>
</dbReference>
<sequence length="218" mass="25063">MKKIKLAIFDLDNTILKVDSDYEMVNYLIKQNLISEKYRIKNEEYFSSYEDGSIDINEFSMFSLKPFINMNIDEIDAIVSDFYKEVLQPSIDKNILEIINNYISNETKILLASATNSLIVSFVSRQLGFNHYISSEVIFKDNLCTGIIRTPHALGEGKLILTSKFLKKLDINLSETCFYSDSFNDLPLLNAVLIPIAVNPDKNLKIVAKEKNWQIINR</sequence>
<accession>A0A520MYR3</accession>
<evidence type="ECO:0000256" key="2">
    <source>
        <dbReference type="ARBA" id="ARBA00022801"/>
    </source>
</evidence>
<organism evidence="4 5">
    <name type="scientific">SAR86 cluster bacterium</name>
    <dbReference type="NCBI Taxonomy" id="2030880"/>
    <lineage>
        <taxon>Bacteria</taxon>
        <taxon>Pseudomonadati</taxon>
        <taxon>Pseudomonadota</taxon>
        <taxon>Gammaproteobacteria</taxon>
        <taxon>SAR86 cluster</taxon>
    </lineage>
</organism>
<dbReference type="GO" id="GO:0016787">
    <property type="term" value="F:hydrolase activity"/>
    <property type="evidence" value="ECO:0007669"/>
    <property type="project" value="UniProtKB-KW"/>
</dbReference>
<evidence type="ECO:0000313" key="5">
    <source>
        <dbReference type="Proteomes" id="UP000319384"/>
    </source>
</evidence>
<dbReference type="PANTHER" id="PTHR43344">
    <property type="entry name" value="PHOSPHOSERINE PHOSPHATASE"/>
    <property type="match status" value="1"/>
</dbReference>
<dbReference type="Pfam" id="PF12710">
    <property type="entry name" value="HAD"/>
    <property type="match status" value="1"/>
</dbReference>
<keyword evidence="3" id="KW-0460">Magnesium</keyword>
<gene>
    <name evidence="4" type="ORF">EVA95_02310</name>
</gene>
<proteinExistence type="predicted"/>
<comment type="caution">
    <text evidence="4">The sequence shown here is derived from an EMBL/GenBank/DDBJ whole genome shotgun (WGS) entry which is preliminary data.</text>
</comment>
<reference evidence="4 5" key="1">
    <citation type="submission" date="2019-02" db="EMBL/GenBank/DDBJ databases">
        <title>Prokaryotic population dynamics and viral predation in marine succession experiment using metagenomics: the confinement effect.</title>
        <authorList>
            <person name="Haro-Moreno J.M."/>
            <person name="Rodriguez-Valera F."/>
            <person name="Lopez-Perez M."/>
        </authorList>
    </citation>
    <scope>NUCLEOTIDE SEQUENCE [LARGE SCALE GENOMIC DNA]</scope>
    <source>
        <strain evidence="4">MED-G162</strain>
    </source>
</reference>
<dbReference type="GO" id="GO:0046872">
    <property type="term" value="F:metal ion binding"/>
    <property type="evidence" value="ECO:0007669"/>
    <property type="project" value="UniProtKB-KW"/>
</dbReference>
<keyword evidence="1" id="KW-0479">Metal-binding</keyword>
<dbReference type="Gene3D" id="1.20.1440.100">
    <property type="entry name" value="SG protein - dephosphorylation function"/>
    <property type="match status" value="1"/>
</dbReference>
<evidence type="ECO:0000256" key="1">
    <source>
        <dbReference type="ARBA" id="ARBA00022723"/>
    </source>
</evidence>
<protein>
    <submittedName>
        <fullName evidence="4">HAD-IB family hydrolase</fullName>
    </submittedName>
</protein>
<name>A0A520MYR3_9GAMM</name>
<dbReference type="InterPro" id="IPR050582">
    <property type="entry name" value="HAD-like_SerB"/>
</dbReference>
<dbReference type="EMBL" id="SHBH01000014">
    <property type="protein sequence ID" value="RZO26343.1"/>
    <property type="molecule type" value="Genomic_DNA"/>
</dbReference>
<dbReference type="InterPro" id="IPR006385">
    <property type="entry name" value="HAD_hydro_SerB1"/>
</dbReference>
<dbReference type="InterPro" id="IPR023214">
    <property type="entry name" value="HAD_sf"/>
</dbReference>
<keyword evidence="2 4" id="KW-0378">Hydrolase</keyword>
<dbReference type="Proteomes" id="UP000319384">
    <property type="component" value="Unassembled WGS sequence"/>
</dbReference>
<dbReference type="Gene3D" id="3.40.50.1000">
    <property type="entry name" value="HAD superfamily/HAD-like"/>
    <property type="match status" value="1"/>
</dbReference>
<dbReference type="InterPro" id="IPR036412">
    <property type="entry name" value="HAD-like_sf"/>
</dbReference>
<dbReference type="AlphaFoldDB" id="A0A520MYR3"/>
<dbReference type="PANTHER" id="PTHR43344:SF13">
    <property type="entry name" value="PHOSPHATASE RV3661-RELATED"/>
    <property type="match status" value="1"/>
</dbReference>